<protein>
    <recommendedName>
        <fullName evidence="3">ABC-2 type transporter domain-containing protein</fullName>
    </recommendedName>
</protein>
<proteinExistence type="predicted"/>
<keyword evidence="1" id="KW-1133">Transmembrane helix</keyword>
<keyword evidence="1" id="KW-0472">Membrane</keyword>
<evidence type="ECO:0000256" key="1">
    <source>
        <dbReference type="SAM" id="Phobius"/>
    </source>
</evidence>
<dbReference type="EMBL" id="VSSQ01082666">
    <property type="protein sequence ID" value="MPN31215.1"/>
    <property type="molecule type" value="Genomic_DNA"/>
</dbReference>
<comment type="caution">
    <text evidence="2">The sequence shown here is derived from an EMBL/GenBank/DDBJ whole genome shotgun (WGS) entry which is preliminary data.</text>
</comment>
<dbReference type="AlphaFoldDB" id="A0A645GWM9"/>
<keyword evidence="1" id="KW-0812">Transmembrane</keyword>
<gene>
    <name evidence="2" type="ORF">SDC9_178689</name>
</gene>
<feature type="transmembrane region" description="Helical" evidence="1">
    <location>
        <begin position="47"/>
        <end position="70"/>
    </location>
</feature>
<organism evidence="2">
    <name type="scientific">bioreactor metagenome</name>
    <dbReference type="NCBI Taxonomy" id="1076179"/>
    <lineage>
        <taxon>unclassified sequences</taxon>
        <taxon>metagenomes</taxon>
        <taxon>ecological metagenomes</taxon>
    </lineage>
</organism>
<sequence length="77" mass="8701">MVATTGVATLMWILDSIPQLGWLHPWLLVHHWLAFGDLFRDPVFTDGIVRGLWLALGYAVVFLVAARTVFVHRDITS</sequence>
<accession>A0A645GWM9</accession>
<name>A0A645GWM9_9ZZZZ</name>
<evidence type="ECO:0000313" key="2">
    <source>
        <dbReference type="EMBL" id="MPN31215.1"/>
    </source>
</evidence>
<reference evidence="2" key="1">
    <citation type="submission" date="2019-08" db="EMBL/GenBank/DDBJ databases">
        <authorList>
            <person name="Kucharzyk K."/>
            <person name="Murdoch R.W."/>
            <person name="Higgins S."/>
            <person name="Loffler F."/>
        </authorList>
    </citation>
    <scope>NUCLEOTIDE SEQUENCE</scope>
</reference>
<evidence type="ECO:0008006" key="3">
    <source>
        <dbReference type="Google" id="ProtNLM"/>
    </source>
</evidence>